<accession>A0A4Q8BDP8</accession>
<feature type="transmembrane region" description="Helical" evidence="1">
    <location>
        <begin position="135"/>
        <end position="153"/>
    </location>
</feature>
<evidence type="ECO:0000313" key="2">
    <source>
        <dbReference type="EMBL" id="RZU75451.1"/>
    </source>
</evidence>
<feature type="transmembrane region" description="Helical" evidence="1">
    <location>
        <begin position="35"/>
        <end position="55"/>
    </location>
</feature>
<protein>
    <submittedName>
        <fullName evidence="2">Uncharacterized protein</fullName>
    </submittedName>
</protein>
<name>A0A4Q8BDP8_9ACTN</name>
<keyword evidence="1" id="KW-1133">Transmembrane helix</keyword>
<evidence type="ECO:0000313" key="3">
    <source>
        <dbReference type="Proteomes" id="UP000294114"/>
    </source>
</evidence>
<feature type="transmembrane region" description="Helical" evidence="1">
    <location>
        <begin position="9"/>
        <end position="29"/>
    </location>
</feature>
<feature type="transmembrane region" description="Helical" evidence="1">
    <location>
        <begin position="108"/>
        <end position="129"/>
    </location>
</feature>
<dbReference type="AlphaFoldDB" id="A0A4Q8BDP8"/>
<proteinExistence type="predicted"/>
<sequence length="174" mass="18327">MRWPVWQRGVLIGVLYAGSLALIFGVMLGSGWGPAVVGALVGGVIFVAGMTLAMARAEKALNPVAGPPLTADERVQAVRAVDHGQPSDNPRVQAAAVTLARQRVRQRIGIVLLAVLFGFFALVAATFAVLENPRWWLLAAIVVVTGPPIIAGLRRQHRRATTLLAAAEKGAAGR</sequence>
<keyword evidence="3" id="KW-1185">Reference proteome</keyword>
<gene>
    <name evidence="2" type="ORF">EV384_3993</name>
</gene>
<organism evidence="2 3">
    <name type="scientific">Micromonospora kangleipakensis</name>
    <dbReference type="NCBI Taxonomy" id="1077942"/>
    <lineage>
        <taxon>Bacteria</taxon>
        <taxon>Bacillati</taxon>
        <taxon>Actinomycetota</taxon>
        <taxon>Actinomycetes</taxon>
        <taxon>Micromonosporales</taxon>
        <taxon>Micromonosporaceae</taxon>
        <taxon>Micromonospora</taxon>
    </lineage>
</organism>
<dbReference type="EMBL" id="SHLD01000001">
    <property type="protein sequence ID" value="RZU75451.1"/>
    <property type="molecule type" value="Genomic_DNA"/>
</dbReference>
<comment type="caution">
    <text evidence="2">The sequence shown here is derived from an EMBL/GenBank/DDBJ whole genome shotgun (WGS) entry which is preliminary data.</text>
</comment>
<evidence type="ECO:0000256" key="1">
    <source>
        <dbReference type="SAM" id="Phobius"/>
    </source>
</evidence>
<keyword evidence="1" id="KW-0472">Membrane</keyword>
<keyword evidence="1" id="KW-0812">Transmembrane</keyword>
<dbReference type="Proteomes" id="UP000294114">
    <property type="component" value="Unassembled WGS sequence"/>
</dbReference>
<reference evidence="2 3" key="1">
    <citation type="submission" date="2019-02" db="EMBL/GenBank/DDBJ databases">
        <title>Sequencing the genomes of 1000 actinobacteria strains.</title>
        <authorList>
            <person name="Klenk H.-P."/>
        </authorList>
    </citation>
    <scope>NUCLEOTIDE SEQUENCE [LARGE SCALE GENOMIC DNA]</scope>
    <source>
        <strain evidence="2 3">DSM 45612</strain>
    </source>
</reference>